<dbReference type="PROSITE" id="PS51257">
    <property type="entry name" value="PROKAR_LIPOPROTEIN"/>
    <property type="match status" value="1"/>
</dbReference>
<feature type="compositionally biased region" description="Basic and acidic residues" evidence="1">
    <location>
        <begin position="35"/>
        <end position="55"/>
    </location>
</feature>
<feature type="region of interest" description="Disordered" evidence="1">
    <location>
        <begin position="35"/>
        <end position="62"/>
    </location>
</feature>
<sequence>MNREQCRRCVHFKTLTMGNSIQACHYMLDTGMRRDREGDKCLSRETKRETKRRGFDAPGAQR</sequence>
<reference evidence="2" key="1">
    <citation type="journal article" date="2021" name="Proc. Natl. Acad. Sci. U.S.A.">
        <title>A Catalog of Tens of Thousands of Viruses from Human Metagenomes Reveals Hidden Associations with Chronic Diseases.</title>
        <authorList>
            <person name="Tisza M.J."/>
            <person name="Buck C.B."/>
        </authorList>
    </citation>
    <scope>NUCLEOTIDE SEQUENCE</scope>
    <source>
        <strain evidence="2">Ct5co22</strain>
    </source>
</reference>
<accession>A0A8S5QUU9</accession>
<organism evidence="2">
    <name type="scientific">Siphoviridae sp. ct5co22</name>
    <dbReference type="NCBI Taxonomy" id="2826294"/>
    <lineage>
        <taxon>Viruses</taxon>
        <taxon>Duplodnaviria</taxon>
        <taxon>Heunggongvirae</taxon>
        <taxon>Uroviricota</taxon>
        <taxon>Caudoviricetes</taxon>
    </lineage>
</organism>
<name>A0A8S5QUU9_9CAUD</name>
<evidence type="ECO:0000256" key="1">
    <source>
        <dbReference type="SAM" id="MobiDB-lite"/>
    </source>
</evidence>
<evidence type="ECO:0000313" key="2">
    <source>
        <dbReference type="EMBL" id="DAE22593.1"/>
    </source>
</evidence>
<proteinExistence type="predicted"/>
<protein>
    <submittedName>
        <fullName evidence="2">Uncharacterized protein</fullName>
    </submittedName>
</protein>
<dbReference type="EMBL" id="BK015735">
    <property type="protein sequence ID" value="DAE22593.1"/>
    <property type="molecule type" value="Genomic_DNA"/>
</dbReference>